<dbReference type="InterPro" id="IPR023779">
    <property type="entry name" value="Chromodomain_CS"/>
</dbReference>
<dbReference type="FunFam" id="2.40.50.40:FF:000022">
    <property type="entry name" value="M-phase phosphoprotein 8"/>
    <property type="match status" value="1"/>
</dbReference>
<feature type="compositionally biased region" description="Basic and acidic residues" evidence="3">
    <location>
        <begin position="169"/>
        <end position="180"/>
    </location>
</feature>
<reference evidence="5" key="1">
    <citation type="submission" date="2025-08" db="UniProtKB">
        <authorList>
            <consortium name="Ensembl"/>
        </authorList>
    </citation>
    <scope>IDENTIFICATION</scope>
</reference>
<feature type="domain" description="Chromo" evidence="4">
    <location>
        <begin position="22"/>
        <end position="81"/>
    </location>
</feature>
<feature type="compositionally biased region" description="Acidic residues" evidence="3">
    <location>
        <begin position="11"/>
        <end position="20"/>
    </location>
</feature>
<evidence type="ECO:0000313" key="5">
    <source>
        <dbReference type="Ensembl" id="ENSHCOP00000026790.1"/>
    </source>
</evidence>
<dbReference type="GeneTree" id="ENSGT00940000165604"/>
<evidence type="ECO:0000256" key="3">
    <source>
        <dbReference type="SAM" id="MobiDB-lite"/>
    </source>
</evidence>
<dbReference type="InterPro" id="IPR000953">
    <property type="entry name" value="Chromo/chromo_shadow_dom"/>
</dbReference>
<keyword evidence="2" id="KW-0539">Nucleus</keyword>
<name>A0A3Q2Z4S0_HIPCM</name>
<feature type="compositionally biased region" description="Basic residues" evidence="3">
    <location>
        <begin position="138"/>
        <end position="147"/>
    </location>
</feature>
<dbReference type="PANTHER" id="PTHR33480">
    <property type="entry name" value="SET DOMAIN-CONTAINING PROTEIN-RELATED"/>
    <property type="match status" value="1"/>
</dbReference>
<organism evidence="5 6">
    <name type="scientific">Hippocampus comes</name>
    <name type="common">Tiger tail seahorse</name>
    <dbReference type="NCBI Taxonomy" id="109280"/>
    <lineage>
        <taxon>Eukaryota</taxon>
        <taxon>Metazoa</taxon>
        <taxon>Chordata</taxon>
        <taxon>Craniata</taxon>
        <taxon>Vertebrata</taxon>
        <taxon>Euteleostomi</taxon>
        <taxon>Actinopterygii</taxon>
        <taxon>Neopterygii</taxon>
        <taxon>Teleostei</taxon>
        <taxon>Neoteleostei</taxon>
        <taxon>Acanthomorphata</taxon>
        <taxon>Syngnathiaria</taxon>
        <taxon>Syngnathiformes</taxon>
        <taxon>Syngnathoidei</taxon>
        <taxon>Syngnathidae</taxon>
        <taxon>Hippocampus</taxon>
    </lineage>
</organism>
<feature type="compositionally biased region" description="Polar residues" evidence="3">
    <location>
        <begin position="334"/>
        <end position="344"/>
    </location>
</feature>
<dbReference type="SMART" id="SM00298">
    <property type="entry name" value="CHROMO"/>
    <property type="match status" value="1"/>
</dbReference>
<keyword evidence="6" id="KW-1185">Reference proteome</keyword>
<feature type="compositionally biased region" description="Low complexity" evidence="3">
    <location>
        <begin position="277"/>
        <end position="286"/>
    </location>
</feature>
<dbReference type="PROSITE" id="PS00598">
    <property type="entry name" value="CHROMO_1"/>
    <property type="match status" value="1"/>
</dbReference>
<feature type="region of interest" description="Disordered" evidence="3">
    <location>
        <begin position="1712"/>
        <end position="1733"/>
    </location>
</feature>
<feature type="compositionally biased region" description="Basic residues" evidence="3">
    <location>
        <begin position="116"/>
        <end position="125"/>
    </location>
</feature>
<feature type="compositionally biased region" description="Polar residues" evidence="3">
    <location>
        <begin position="1613"/>
        <end position="1631"/>
    </location>
</feature>
<feature type="compositionally biased region" description="Basic and acidic residues" evidence="3">
    <location>
        <begin position="657"/>
        <end position="687"/>
    </location>
</feature>
<protein>
    <submittedName>
        <fullName evidence="5">M-phase phosphoprotein 8</fullName>
    </submittedName>
</protein>
<dbReference type="CDD" id="cd18633">
    <property type="entry name" value="CD_MMP8"/>
    <property type="match status" value="1"/>
</dbReference>
<feature type="compositionally biased region" description="Basic and acidic residues" evidence="3">
    <location>
        <begin position="450"/>
        <end position="487"/>
    </location>
</feature>
<reference evidence="5" key="2">
    <citation type="submission" date="2025-09" db="UniProtKB">
        <authorList>
            <consortium name="Ensembl"/>
        </authorList>
    </citation>
    <scope>IDENTIFICATION</scope>
</reference>
<feature type="compositionally biased region" description="Basic and acidic residues" evidence="3">
    <location>
        <begin position="192"/>
        <end position="210"/>
    </location>
</feature>
<dbReference type="PROSITE" id="PS50013">
    <property type="entry name" value="CHROMO_2"/>
    <property type="match status" value="1"/>
</dbReference>
<feature type="compositionally biased region" description="Basic and acidic residues" evidence="3">
    <location>
        <begin position="235"/>
        <end position="276"/>
    </location>
</feature>
<dbReference type="SUPFAM" id="SSF54160">
    <property type="entry name" value="Chromo domain-like"/>
    <property type="match status" value="1"/>
</dbReference>
<feature type="compositionally biased region" description="Basic and acidic residues" evidence="3">
    <location>
        <begin position="1"/>
        <end position="10"/>
    </location>
</feature>
<dbReference type="Ensembl" id="ENSHCOT00000022351.1">
    <property type="protein sequence ID" value="ENSHCOP00000026790.1"/>
    <property type="gene ID" value="ENSHCOG00000018054.1"/>
</dbReference>
<dbReference type="Proteomes" id="UP000264820">
    <property type="component" value="Unplaced"/>
</dbReference>
<comment type="subcellular location">
    <subcellularLocation>
        <location evidence="1">Nucleus</location>
    </subcellularLocation>
</comment>
<feature type="region of interest" description="Disordered" evidence="3">
    <location>
        <begin position="1602"/>
        <end position="1640"/>
    </location>
</feature>
<feature type="compositionally biased region" description="Basic and acidic residues" evidence="3">
    <location>
        <begin position="348"/>
        <end position="362"/>
    </location>
</feature>
<dbReference type="PANTHER" id="PTHR33480:SF5">
    <property type="entry name" value="SI:DKEY-51D8.9"/>
    <property type="match status" value="1"/>
</dbReference>
<dbReference type="Pfam" id="PF00385">
    <property type="entry name" value="Chromo"/>
    <property type="match status" value="1"/>
</dbReference>
<feature type="compositionally biased region" description="Basic and acidic residues" evidence="3">
    <location>
        <begin position="425"/>
        <end position="441"/>
    </location>
</feature>
<dbReference type="STRING" id="109280.ENSHCOP00000026790"/>
<evidence type="ECO:0000256" key="1">
    <source>
        <dbReference type="ARBA" id="ARBA00004123"/>
    </source>
</evidence>
<sequence length="1733" mass="194153">MDSELQKMEPVDSEQDEEENVYEVERIIDMRVEEGEVLYRVRWKGYCSDDDTWEPEGHLEDCREVLLAYKKATIEIKKEPEDRKPILPLPIKSDVFDADSESDSDKDQPANDTAVIKKKKKKKKFRELEDEEEETPRKEKKKKKKKDKWRDEVKPLPAPETDEDDEEKTAETKKHVIKSENEDEAPPKKPKKEMTKDGKLRKDRGGEEPKKKKTRREYSIASSDEDLSEGLSDSSAKKEKPQLDEHRSKPKQKLDGKLKGTKDPMQDKKSKLKESSLLKLKSLTASKIREDAGPPSSDSSDSSSLHRKGKSKSQEAKAAAKPREDEAAREDGKGSTNLFETFLQSCAAKDRAPRRLPADKSASKPSKVLGKIEKIKPVKESPTLKEPERMEKSKQPEAVPRPGQGYGFSLDSDELEGENASSKPRTGDYSRERREKPEESQTRPGWEPKGPPEDRKKKREDGEPRPLAASDDHADQQPTEPTDKSDKAPATLSLGMDLNLDWMTLDDFQKHLNGDDEILSGPPLSPSELRDAVKSGDYVAVKLALNSKEEYNLDQEACTTVVAKRSFDERSPRDGIFMSHFLNGPQENRTASVNENLQKGALESERSSGQGTETLFVSTFLNGPQEDRTASGNENLQKDVPESEGSSGQGPETLEPEGPKDDNSDRTADGRDCDRAGETVEPDRSEETTNLVSISSKETITDDGRVPKSCRRKTIEAKQPIRSSQRMCRKVVHPESSTDEEEDKEPCKKHFCFYCQMPFSQLEKHLEKKHGKETDVSHAIHFPKGSKVRQTLLDQIRDNGNYEQRAKALRKGGDKEVVTQTEVKTTKICVRDFLPCQHCFTFYRKTDLWRHERSCQARKGDDKSSEIPNVKTAEQSPASLLLPRSEFLTDGCREIIHTMHQDDIARHIVHDPLICKFGSTLLAKYGHDKSQFAYIGQKMRQLGRFMIAIKELDGSVRYLHQLCLPSRFELAVEGAKKASGFDPSCSRFKTFSLVSKIGYSLKRAAEIAFGESRMTEDRLTEGEVRAFIQLLDTKWSERFSRRSLAPSTSKTEVQRAEVDAAGVTEDLIKLHRFIADEGDEARRELRHNPSVANWKKLSEATLADVCLFNRTRVGNIGRLLLQTYASKKLWGAFVPSADQIKKCNKLELEVCGHFTRVELEGQFGRNMLVLLTEKMTLSLDLLVENRQDAGVSRSNPYLFARTEGHSFIRGLDCFRRAAVECGVRNPEALLSPVLREQIACCWQLMSLRQGELDRVAGLLGKSSQECFALSTNASLLEEASKHLLQLDRTRRPIPANMVSNGMPPKAVPKRRPWSECEQAAVKHRMSDFITRMKVPGKKDCNACIAAEPDLAGRSWTDVKNYVHNSIQTMRRRSKQHKEAGKGRAAKPKKLIEEVQRRHLDDASAGCSLSSGLPDHLRESSNCCMAPPPQVPPNPYTPEMSLSYMSLCSPNANLIHASQPLMSTLTPLNATDTQVVPTFTPLSTTSALMSPVYASETNSIHPMAPPYSPNTSNMPAPVYADPLNPPMLPSFDVPSTSMLPTFTTLNSPSSPMVPAFSSAFSSAFSDRSEMMVSSFTALNPSTVPSYPTSQPRTSMSAQVVPTVHGGGIPDEAAPTSSVQQKSSHKQTPSTTKPQKRHKRLWSTEEQAAVRRQFGDLCKLAKVPGKKDCDACLAAEPALNSRTWREVKYFVHNNIQSMKRRGLMAALPKLTEERKQELETPASNAECDGPVYLSL</sequence>
<evidence type="ECO:0000259" key="4">
    <source>
        <dbReference type="PROSITE" id="PS50013"/>
    </source>
</evidence>
<feature type="region of interest" description="Disordered" evidence="3">
    <location>
        <begin position="78"/>
        <end position="492"/>
    </location>
</feature>
<feature type="compositionally biased region" description="Basic and acidic residues" evidence="3">
    <location>
        <begin position="321"/>
        <end position="333"/>
    </location>
</feature>
<dbReference type="InterPro" id="IPR023780">
    <property type="entry name" value="Chromo_domain"/>
</dbReference>
<dbReference type="GO" id="GO:0005634">
    <property type="term" value="C:nucleus"/>
    <property type="evidence" value="ECO:0007669"/>
    <property type="project" value="UniProtKB-SubCell"/>
</dbReference>
<feature type="compositionally biased region" description="Polar residues" evidence="3">
    <location>
        <begin position="688"/>
        <end position="698"/>
    </location>
</feature>
<dbReference type="Gene3D" id="2.40.50.40">
    <property type="match status" value="1"/>
</dbReference>
<feature type="region of interest" description="Disordered" evidence="3">
    <location>
        <begin position="1"/>
        <end position="20"/>
    </location>
</feature>
<evidence type="ECO:0000256" key="2">
    <source>
        <dbReference type="ARBA" id="ARBA00023242"/>
    </source>
</evidence>
<proteinExistence type="predicted"/>
<feature type="region of interest" description="Disordered" evidence="3">
    <location>
        <begin position="623"/>
        <end position="742"/>
    </location>
</feature>
<feature type="compositionally biased region" description="Basic and acidic residues" evidence="3">
    <location>
        <begin position="370"/>
        <end position="395"/>
    </location>
</feature>
<evidence type="ECO:0000313" key="6">
    <source>
        <dbReference type="Proteomes" id="UP000264820"/>
    </source>
</evidence>
<accession>A0A3Q2Z4S0</accession>
<dbReference type="InterPro" id="IPR016197">
    <property type="entry name" value="Chromo-like_dom_sf"/>
</dbReference>